<dbReference type="Pfam" id="PF13563">
    <property type="entry name" value="2_5_RNA_ligase2"/>
    <property type="match status" value="1"/>
</dbReference>
<dbReference type="Gene3D" id="1.10.1410.10">
    <property type="match status" value="1"/>
</dbReference>
<comment type="subcellular location">
    <subcellularLocation>
        <location evidence="1">Nucleus</location>
    </subcellularLocation>
</comment>
<feature type="domain" description="Poly(A) polymerase central" evidence="12">
    <location>
        <begin position="806"/>
        <end position="877"/>
    </location>
</feature>
<keyword evidence="5" id="KW-0808">Transferase</keyword>
<evidence type="ECO:0000256" key="1">
    <source>
        <dbReference type="ARBA" id="ARBA00004123"/>
    </source>
</evidence>
<proteinExistence type="inferred from homology"/>
<dbReference type="SUPFAM" id="SSF81631">
    <property type="entry name" value="PAP/OAS1 substrate-binding domain"/>
    <property type="match status" value="1"/>
</dbReference>
<dbReference type="SUPFAM" id="SSF56219">
    <property type="entry name" value="DNase I-like"/>
    <property type="match status" value="1"/>
</dbReference>
<dbReference type="InterPro" id="IPR036691">
    <property type="entry name" value="Endo/exonu/phosph_ase_sf"/>
</dbReference>
<dbReference type="STRING" id="268505.A0A2A9PAR2"/>
<reference evidence="13 14" key="1">
    <citation type="journal article" date="2015" name="BMC Genomics">
        <title>Gene expression during zombie ant biting behavior reflects the complexity underlying fungal parasitic behavioral manipulation.</title>
        <authorList>
            <person name="de Bekker C."/>
            <person name="Ohm R.A."/>
            <person name="Loreto R.G."/>
            <person name="Sebastian A."/>
            <person name="Albert I."/>
            <person name="Merrow M."/>
            <person name="Brachmann A."/>
            <person name="Hughes D.P."/>
        </authorList>
    </citation>
    <scope>NUCLEOTIDE SEQUENCE [LARGE SCALE GENOMIC DNA]</scope>
    <source>
        <strain evidence="13 14">SC16a</strain>
    </source>
</reference>
<evidence type="ECO:0000256" key="9">
    <source>
        <dbReference type="SAM" id="MobiDB-lite"/>
    </source>
</evidence>
<dbReference type="GO" id="GO:0005634">
    <property type="term" value="C:nucleus"/>
    <property type="evidence" value="ECO:0007669"/>
    <property type="project" value="UniProtKB-SubCell"/>
</dbReference>
<protein>
    <recommendedName>
        <fullName evidence="3">polynucleotide adenylyltransferase</fullName>
        <ecNumber evidence="3">2.7.7.19</ecNumber>
    </recommendedName>
</protein>
<dbReference type="Pfam" id="PF04928">
    <property type="entry name" value="PAP_central"/>
    <property type="match status" value="1"/>
</dbReference>
<evidence type="ECO:0000256" key="3">
    <source>
        <dbReference type="ARBA" id="ARBA00012388"/>
    </source>
</evidence>
<dbReference type="PANTHER" id="PTHR10682:SF23">
    <property type="entry name" value="POLYNUCLEOTIDE ADENYLYLTRANSFERASE"/>
    <property type="match status" value="1"/>
</dbReference>
<evidence type="ECO:0000256" key="7">
    <source>
        <dbReference type="ARBA" id="ARBA00022840"/>
    </source>
</evidence>
<feature type="domain" description="Endonuclease/exonuclease/phosphatase" evidence="10">
    <location>
        <begin position="305"/>
        <end position="397"/>
    </location>
</feature>
<evidence type="ECO:0000256" key="8">
    <source>
        <dbReference type="ARBA" id="ARBA00023242"/>
    </source>
</evidence>
<dbReference type="InterPro" id="IPR040459">
    <property type="entry name" value="MJ1316"/>
</dbReference>
<dbReference type="OrthoDB" id="10263155at2759"/>
<evidence type="ECO:0000259" key="12">
    <source>
        <dbReference type="Pfam" id="PF04928"/>
    </source>
</evidence>
<comment type="caution">
    <text evidence="13">The sequence shown here is derived from an EMBL/GenBank/DDBJ whole genome shotgun (WGS) entry which is preliminary data.</text>
</comment>
<dbReference type="PANTHER" id="PTHR10682">
    <property type="entry name" value="POLY A POLYMERASE"/>
    <property type="match status" value="1"/>
</dbReference>
<dbReference type="Gene3D" id="3.60.10.10">
    <property type="entry name" value="Endonuclease/exonuclease/phosphatase"/>
    <property type="match status" value="1"/>
</dbReference>
<evidence type="ECO:0000256" key="4">
    <source>
        <dbReference type="ARBA" id="ARBA00022664"/>
    </source>
</evidence>
<accession>A0A2A9PAR2</accession>
<evidence type="ECO:0000256" key="2">
    <source>
        <dbReference type="ARBA" id="ARBA00010912"/>
    </source>
</evidence>
<dbReference type="SUPFAM" id="SSF81301">
    <property type="entry name" value="Nucleotidyltransferase"/>
    <property type="match status" value="1"/>
</dbReference>
<dbReference type="GO" id="GO:0006397">
    <property type="term" value="P:mRNA processing"/>
    <property type="evidence" value="ECO:0007669"/>
    <property type="project" value="UniProtKB-KW"/>
</dbReference>
<dbReference type="SUPFAM" id="SSF55144">
    <property type="entry name" value="LigT-like"/>
    <property type="match status" value="1"/>
</dbReference>
<dbReference type="Pfam" id="PF03372">
    <property type="entry name" value="Exo_endo_phos"/>
    <property type="match status" value="1"/>
</dbReference>
<dbReference type="Gene3D" id="3.30.460.10">
    <property type="entry name" value="Beta Polymerase, domain 2"/>
    <property type="match status" value="1"/>
</dbReference>
<dbReference type="InterPro" id="IPR007012">
    <property type="entry name" value="PolA_pol_cen_dom"/>
</dbReference>
<dbReference type="GO" id="GO:0005524">
    <property type="term" value="F:ATP binding"/>
    <property type="evidence" value="ECO:0007669"/>
    <property type="project" value="UniProtKB-KW"/>
</dbReference>
<dbReference type="EC" id="2.7.7.19" evidence="3"/>
<keyword evidence="14" id="KW-1185">Reference proteome</keyword>
<dbReference type="Proteomes" id="UP000037136">
    <property type="component" value="Unassembled WGS sequence"/>
</dbReference>
<gene>
    <name evidence="13" type="ORF">XA68_13456</name>
</gene>
<dbReference type="InterPro" id="IPR009097">
    <property type="entry name" value="Cyclic_Pdiesterase"/>
</dbReference>
<dbReference type="Gene3D" id="3.90.1140.10">
    <property type="entry name" value="Cyclic phosphodiesterase"/>
    <property type="match status" value="1"/>
</dbReference>
<feature type="compositionally biased region" description="Polar residues" evidence="9">
    <location>
        <begin position="1099"/>
        <end position="1113"/>
    </location>
</feature>
<dbReference type="EMBL" id="LAZP02000275">
    <property type="protein sequence ID" value="PFH58615.1"/>
    <property type="molecule type" value="Genomic_DNA"/>
</dbReference>
<name>A0A2A9PAR2_OPHUN</name>
<evidence type="ECO:0000256" key="6">
    <source>
        <dbReference type="ARBA" id="ARBA00022741"/>
    </source>
</evidence>
<dbReference type="InterPro" id="IPR005135">
    <property type="entry name" value="Endo/exonuclease/phosphatase"/>
</dbReference>
<feature type="region of interest" description="Disordered" evidence="9">
    <location>
        <begin position="1099"/>
        <end position="1158"/>
    </location>
</feature>
<evidence type="ECO:0000313" key="14">
    <source>
        <dbReference type="Proteomes" id="UP000037136"/>
    </source>
</evidence>
<keyword evidence="7" id="KW-0067">ATP-binding</keyword>
<dbReference type="GO" id="GO:1990817">
    <property type="term" value="F:poly(A) RNA polymerase activity"/>
    <property type="evidence" value="ECO:0007669"/>
    <property type="project" value="UniProtKB-EC"/>
</dbReference>
<keyword evidence="4" id="KW-0507">mRNA processing</keyword>
<organism evidence="13 14">
    <name type="scientific">Ophiocordyceps unilateralis</name>
    <name type="common">Zombie-ant fungus</name>
    <name type="synonym">Torrubia unilateralis</name>
    <dbReference type="NCBI Taxonomy" id="268505"/>
    <lineage>
        <taxon>Eukaryota</taxon>
        <taxon>Fungi</taxon>
        <taxon>Dikarya</taxon>
        <taxon>Ascomycota</taxon>
        <taxon>Pezizomycotina</taxon>
        <taxon>Sordariomycetes</taxon>
        <taxon>Hypocreomycetidae</taxon>
        <taxon>Hypocreales</taxon>
        <taxon>Ophiocordycipitaceae</taxon>
        <taxon>Ophiocordyceps</taxon>
    </lineage>
</organism>
<dbReference type="AlphaFoldDB" id="A0A2A9PAR2"/>
<sequence>MSQRAKFMYNKSATGKEQRLETHILPYHPRGRDSDIQPNRRGQLSEPPFTASQSATEEQQMDYDSESPRPRFTPSHDTALCLTLPRDHTLWPAVQQLRSLNDAASSRWPPHINLVYPFVQTAALPEATCILRQLRLEAVTISLSEVGSFAHKGGKSTIFLRPAETASLARLRTAIRRALGWLDDVEAFEPHLTVAQSDETGCEGHISLVEEARSLTPLCFAVSGLCIMVREPSADFDGGGPRRMNLWAQLDLGSGQVQDADPMLEYAPVAELRKTHTYYDGVWASMTPPSQQTALIEEPHRLVLASYNVSAEPGPDPFRYAALVANILSIKAAADFLVLQEVTDQFLSFLGANSDICTRYPYSTHGLVGQRHETGAPPWHEKIVVLSRFPFSWKWVPFNETHGGIAVLEFYTLQVQRTSKPQQSLIVAAFHLNPGSDEETLASRKCEVRRLLRHLASQYPDHPHLIASHLSMDTSYSVLNKTAKQGLEHAREIESLLLQAGLEDGWLLSRLGPGESSSIASALPPASELHEGEEGATFDPVNNSLAAQSVMDEQNARPQRYSRIFASGNLALRPAGFNLFGQSLPAASQHWGIRCLFSREANPKQPHLATGTMRVDPAKAQQSIQVTDGPKSVLARRGYLPTWADQRQRWEAIQLLQRIVLGPSSVAADDGSRGKGPRIAVIPVGSFGLGLWTTSSHVDCLCVGSMSPNIFFPIVTERLRDASADDIVILRRVRSASGTMLELQVQGIHFDLWYCAAPSIAESYPDVMKRPSSDQAFALPTQTLLKLKPARDLFYLRKSIPDMAAFRLAHLLIRAWAESRGLYASRFGLLGGFHITTMLVPICKLLSWGISCVRASDIIRTFFHHYAGFSWSADMVYDSYFHPQLAYSRTPSEPLCLLGWHGPRLNAAVYASRSSADIISLECSRADSLLSQEGITWSDFLGLQHSAISSNQVACGVAEFLDRYSSYVKIEARYWGTSPLKRIKFFRKLESRFSVLLLDADRSLPTVGMHFWPVRLVQPSSSTVPEDSTEYTGYYLIGLYQRRSPVTVEWSSHLNTSDTEALQTKICDFEAAIRGASGYYDPNCSWVMACIMETQDLSRTLQPDPQPGTYTSNPDDETESESDAELLDDDDDDDEGDGKRLARTQTHSYNKPKPSGGRFRPAADVINRIRWDSAMDAADYVVGYEDRFVGVRERALEAWKRELTDEEFIPQHRIVYFKRRSDGELMWDRRSRTDHIFKSSV</sequence>
<feature type="domain" description="MJ1316 RNA cyclic group end recognition" evidence="11">
    <location>
        <begin position="1159"/>
        <end position="1229"/>
    </location>
</feature>
<comment type="similarity">
    <text evidence="2">Belongs to the poly(A) polymerase family.</text>
</comment>
<evidence type="ECO:0000313" key="13">
    <source>
        <dbReference type="EMBL" id="PFH58615.1"/>
    </source>
</evidence>
<feature type="compositionally biased region" description="Acidic residues" evidence="9">
    <location>
        <begin position="1114"/>
        <end position="1136"/>
    </location>
</feature>
<keyword evidence="8" id="KW-0539">Nucleus</keyword>
<evidence type="ECO:0000256" key="5">
    <source>
        <dbReference type="ARBA" id="ARBA00022679"/>
    </source>
</evidence>
<feature type="region of interest" description="Disordered" evidence="9">
    <location>
        <begin position="1"/>
        <end position="71"/>
    </location>
</feature>
<keyword evidence="6" id="KW-0547">Nucleotide-binding</keyword>
<dbReference type="Pfam" id="PF04457">
    <property type="entry name" value="MJ1316"/>
    <property type="match status" value="1"/>
</dbReference>
<dbReference type="InterPro" id="IPR043519">
    <property type="entry name" value="NT_sf"/>
</dbReference>
<evidence type="ECO:0000259" key="11">
    <source>
        <dbReference type="Pfam" id="PF04457"/>
    </source>
</evidence>
<evidence type="ECO:0000259" key="10">
    <source>
        <dbReference type="Pfam" id="PF03372"/>
    </source>
</evidence>
<reference evidence="13 14" key="2">
    <citation type="journal article" date="2017" name="Sci. Rep.">
        <title>Ant-infecting Ophiocordyceps genomes reveal a high diversity of potential behavioral manipulation genes and a possible major role for enterotoxins.</title>
        <authorList>
            <person name="de Bekker C."/>
            <person name="Ohm R.A."/>
            <person name="Evans H.C."/>
            <person name="Brachmann A."/>
            <person name="Hughes D.P."/>
        </authorList>
    </citation>
    <scope>NUCLEOTIDE SEQUENCE [LARGE SCALE GENOMIC DNA]</scope>
    <source>
        <strain evidence="13 14">SC16a</strain>
    </source>
</reference>